<sequence length="99" mass="11605">MLQREYRSFEREGIQLPNCGICRITDLRQKEVINIADGKRLGFVKDAEFNLESGKIVSLILPGRWSIFRLFGRIEEMVIPWKDVRKVGDDIILVELKER</sequence>
<organism evidence="2 3">
    <name type="scientific">Thermoclostridium stercorarium subsp. thermolacticum DSM 2910</name>
    <dbReference type="NCBI Taxonomy" id="1121336"/>
    <lineage>
        <taxon>Bacteria</taxon>
        <taxon>Bacillati</taxon>
        <taxon>Bacillota</taxon>
        <taxon>Clostridia</taxon>
        <taxon>Eubacteriales</taxon>
        <taxon>Oscillospiraceae</taxon>
        <taxon>Thermoclostridium</taxon>
    </lineage>
</organism>
<dbReference type="SUPFAM" id="SSF50346">
    <property type="entry name" value="PRC-barrel domain"/>
    <property type="match status" value="1"/>
</dbReference>
<protein>
    <submittedName>
        <fullName evidence="2">Sporulation protein, YlmC/YmxH family</fullName>
    </submittedName>
</protein>
<evidence type="ECO:0000313" key="2">
    <source>
        <dbReference type="EMBL" id="ANW98890.1"/>
    </source>
</evidence>
<evidence type="ECO:0000259" key="1">
    <source>
        <dbReference type="Pfam" id="PF05239"/>
    </source>
</evidence>
<dbReference type="InterPro" id="IPR011033">
    <property type="entry name" value="PRC_barrel-like_sf"/>
</dbReference>
<reference evidence="2 3" key="1">
    <citation type="submission" date="2016-02" db="EMBL/GenBank/DDBJ databases">
        <title>Comparison of Clostridium stercorarium subspecies using comparative genomics and transcriptomics.</title>
        <authorList>
            <person name="Schellenberg J."/>
            <person name="Thallinger G."/>
            <person name="Levin D.B."/>
            <person name="Zhang X."/>
            <person name="Alvare G."/>
            <person name="Fristensky B."/>
            <person name="Sparling R."/>
        </authorList>
    </citation>
    <scope>NUCLEOTIDE SEQUENCE [LARGE SCALE GENOMIC DNA]</scope>
    <source>
        <strain evidence="2 3">DSM 2910</strain>
    </source>
</reference>
<dbReference type="Pfam" id="PF05239">
    <property type="entry name" value="PRC"/>
    <property type="match status" value="1"/>
</dbReference>
<dbReference type="NCBIfam" id="TIGR02888">
    <property type="entry name" value="spore_YlmC_YmxH"/>
    <property type="match status" value="1"/>
</dbReference>
<proteinExistence type="predicted"/>
<dbReference type="PANTHER" id="PTHR40061">
    <property type="entry name" value="SPORULATION PROTEIN YLMC-RELATED"/>
    <property type="match status" value="1"/>
</dbReference>
<dbReference type="OrthoDB" id="6024937at2"/>
<dbReference type="InterPro" id="IPR027275">
    <property type="entry name" value="PRC-brl_dom"/>
</dbReference>
<evidence type="ECO:0000313" key="3">
    <source>
        <dbReference type="Proteomes" id="UP000092971"/>
    </source>
</evidence>
<dbReference type="PANTHER" id="PTHR40061:SF1">
    <property type="entry name" value="SPORULATION PROTEIN YLMC-RELATED"/>
    <property type="match status" value="1"/>
</dbReference>
<dbReference type="Gene3D" id="2.30.30.240">
    <property type="entry name" value="PRC-barrel domain"/>
    <property type="match status" value="1"/>
</dbReference>
<dbReference type="Proteomes" id="UP000092971">
    <property type="component" value="Chromosome"/>
</dbReference>
<dbReference type="RefSeq" id="WP_015359223.1">
    <property type="nucleotide sequence ID" value="NZ_CP014672.1"/>
</dbReference>
<feature type="domain" description="PRC-barrel" evidence="1">
    <location>
        <begin position="23"/>
        <end position="95"/>
    </location>
</feature>
<accession>A0A1B1YDQ5</accession>
<dbReference type="AlphaFoldDB" id="A0A1B1YDQ5"/>
<name>A0A1B1YDQ5_THEST</name>
<dbReference type="InterPro" id="IPR014238">
    <property type="entry name" value="Spore_YlmC/YmxH"/>
</dbReference>
<dbReference type="EMBL" id="CP014672">
    <property type="protein sequence ID" value="ANW98890.1"/>
    <property type="molecule type" value="Genomic_DNA"/>
</dbReference>
<gene>
    <name evidence="2" type="ORF">CSTERTH_07585</name>
</gene>